<feature type="transmembrane region" description="Helical" evidence="1">
    <location>
        <begin position="7"/>
        <end position="27"/>
    </location>
</feature>
<comment type="caution">
    <text evidence="2">The sequence shown here is derived from an EMBL/GenBank/DDBJ whole genome shotgun (WGS) entry which is preliminary data.</text>
</comment>
<evidence type="ECO:0000313" key="3">
    <source>
        <dbReference type="Proteomes" id="UP001083770"/>
    </source>
</evidence>
<proteinExistence type="predicted"/>
<protein>
    <recommendedName>
        <fullName evidence="4">DUF2178 domain-containing protein</fullName>
    </recommendedName>
</protein>
<sequence>MSFREKFNWIIVAVTALTLAALGYGYLRQTAAGSPAESAVPVIIAYVVWFILMTIGAIVIAARDPEDAEAPSDERDRIVNMKAALPAMHFYGFALTGLILLLFVFDFSKWDALYAIVAIQLAATLLEAGAKIRFYQMAV</sequence>
<evidence type="ECO:0008006" key="4">
    <source>
        <dbReference type="Google" id="ProtNLM"/>
    </source>
</evidence>
<reference evidence="2" key="1">
    <citation type="submission" date="2022-12" db="EMBL/GenBank/DDBJ databases">
        <title>Bacterial isolates from different developmental stages of Nematostella vectensis.</title>
        <authorList>
            <person name="Fraune S."/>
        </authorList>
    </citation>
    <scope>NUCLEOTIDE SEQUENCE</scope>
    <source>
        <strain evidence="2">G21632-S1</strain>
    </source>
</reference>
<organism evidence="2 3">
    <name type="scientific">Henriciella marina</name>
    <dbReference type="NCBI Taxonomy" id="453851"/>
    <lineage>
        <taxon>Bacteria</taxon>
        <taxon>Pseudomonadati</taxon>
        <taxon>Pseudomonadota</taxon>
        <taxon>Alphaproteobacteria</taxon>
        <taxon>Hyphomonadales</taxon>
        <taxon>Hyphomonadaceae</taxon>
        <taxon>Henriciella</taxon>
    </lineage>
</organism>
<evidence type="ECO:0000256" key="1">
    <source>
        <dbReference type="SAM" id="Phobius"/>
    </source>
</evidence>
<feature type="transmembrane region" description="Helical" evidence="1">
    <location>
        <begin position="111"/>
        <end position="130"/>
    </location>
</feature>
<feature type="transmembrane region" description="Helical" evidence="1">
    <location>
        <begin position="39"/>
        <end position="62"/>
    </location>
</feature>
<accession>A0ABT4LWB7</accession>
<keyword evidence="1" id="KW-1133">Transmembrane helix</keyword>
<name>A0ABT4LWB7_9PROT</name>
<dbReference type="EMBL" id="JAPWGW010000003">
    <property type="protein sequence ID" value="MCZ4298655.1"/>
    <property type="molecule type" value="Genomic_DNA"/>
</dbReference>
<dbReference type="Proteomes" id="UP001083770">
    <property type="component" value="Unassembled WGS sequence"/>
</dbReference>
<keyword evidence="3" id="KW-1185">Reference proteome</keyword>
<feature type="transmembrane region" description="Helical" evidence="1">
    <location>
        <begin position="83"/>
        <end position="105"/>
    </location>
</feature>
<gene>
    <name evidence="2" type="ORF">O4G74_11345</name>
</gene>
<evidence type="ECO:0000313" key="2">
    <source>
        <dbReference type="EMBL" id="MCZ4298655.1"/>
    </source>
</evidence>
<keyword evidence="1" id="KW-0812">Transmembrane</keyword>
<keyword evidence="1" id="KW-0472">Membrane</keyword>
<dbReference type="RefSeq" id="WP_269402723.1">
    <property type="nucleotide sequence ID" value="NZ_JAPWGW010000003.1"/>
</dbReference>